<dbReference type="Proteomes" id="UP001235939">
    <property type="component" value="Chromosome 02"/>
</dbReference>
<evidence type="ECO:0008006" key="3">
    <source>
        <dbReference type="Google" id="ProtNLM"/>
    </source>
</evidence>
<sequence>MFFILASFFNGRRDLDTPLHTRVQIAVKAMDRSRKNCVPNTQNWLGKRYFFHDNTKPITVTKYSKLGFQLLPHPSYSPDLVPCDFFLFSNLKKWLGGRKFSSKEEVFNNVNGYFEDLETSYFYKEIKKKQNIAGPGTNRKLTRLKHQPIKTLNSFRVKSGTEFSQLRTWHHRDQLGPGQHRVSTWTDQGTDQGVKLHEIAETTDISLGNTPYFSYKIIDEDVCQKGAVIAYDRPKMHAWNLDTPLHTRVQIAAKAMDRSSRKGDGHCLSRFPRIILIDYLKNEKTITGEHYISNWSLIHLIPQIWSHLTGRSHRKNLPKLEKWLGGRKFSSNEEIFEDVNGCFEDLET</sequence>
<dbReference type="InterPro" id="IPR036397">
    <property type="entry name" value="RNaseH_sf"/>
</dbReference>
<dbReference type="PANTHER" id="PTHR46060:SF1">
    <property type="entry name" value="MARINER MOS1 TRANSPOSASE-LIKE PROTEIN"/>
    <property type="match status" value="1"/>
</dbReference>
<evidence type="ECO:0000313" key="2">
    <source>
        <dbReference type="Proteomes" id="UP001235939"/>
    </source>
</evidence>
<protein>
    <recommendedName>
        <fullName evidence="3">Transposase</fullName>
    </recommendedName>
</protein>
<dbReference type="InterPro" id="IPR052709">
    <property type="entry name" value="Transposase-MT_Hybrid"/>
</dbReference>
<gene>
    <name evidence="1" type="ORF">LAZ67_2000677</name>
</gene>
<keyword evidence="2" id="KW-1185">Reference proteome</keyword>
<name>A0ABY6K0N2_9ARAC</name>
<organism evidence="1 2">
    <name type="scientific">Cordylochernes scorpioides</name>
    <dbReference type="NCBI Taxonomy" id="51811"/>
    <lineage>
        <taxon>Eukaryota</taxon>
        <taxon>Metazoa</taxon>
        <taxon>Ecdysozoa</taxon>
        <taxon>Arthropoda</taxon>
        <taxon>Chelicerata</taxon>
        <taxon>Arachnida</taxon>
        <taxon>Pseudoscorpiones</taxon>
        <taxon>Cheliferoidea</taxon>
        <taxon>Chernetidae</taxon>
        <taxon>Cordylochernes</taxon>
    </lineage>
</organism>
<reference evidence="1 2" key="1">
    <citation type="submission" date="2022-01" db="EMBL/GenBank/DDBJ databases">
        <title>A chromosomal length assembly of Cordylochernes scorpioides.</title>
        <authorList>
            <person name="Zeh D."/>
            <person name="Zeh J."/>
        </authorList>
    </citation>
    <scope>NUCLEOTIDE SEQUENCE [LARGE SCALE GENOMIC DNA]</scope>
    <source>
        <strain evidence="1">IN4F17</strain>
        <tissue evidence="1">Whole Body</tissue>
    </source>
</reference>
<proteinExistence type="predicted"/>
<dbReference type="PANTHER" id="PTHR46060">
    <property type="entry name" value="MARINER MOS1 TRANSPOSASE-LIKE PROTEIN"/>
    <property type="match status" value="1"/>
</dbReference>
<dbReference type="Gene3D" id="3.30.420.10">
    <property type="entry name" value="Ribonuclease H-like superfamily/Ribonuclease H"/>
    <property type="match status" value="1"/>
</dbReference>
<accession>A0ABY6K0N2</accession>
<dbReference type="EMBL" id="CP092864">
    <property type="protein sequence ID" value="UYV62456.1"/>
    <property type="molecule type" value="Genomic_DNA"/>
</dbReference>
<evidence type="ECO:0000313" key="1">
    <source>
        <dbReference type="EMBL" id="UYV62456.1"/>
    </source>
</evidence>